<keyword evidence="2" id="KW-0964">Secreted</keyword>
<comment type="caution">
    <text evidence="5">The sequence shown here is derived from an EMBL/GenBank/DDBJ whole genome shotgun (WGS) entry which is preliminary data.</text>
</comment>
<evidence type="ECO:0000256" key="3">
    <source>
        <dbReference type="SAM" id="SignalP"/>
    </source>
</evidence>
<reference evidence="5 6" key="1">
    <citation type="journal article" date="2024" name="BMC Genomics">
        <title>Genome assembly of redclaw crayfish (Cherax quadricarinatus) provides insights into its immune adaptation and hypoxia tolerance.</title>
        <authorList>
            <person name="Liu Z."/>
            <person name="Zheng J."/>
            <person name="Li H."/>
            <person name="Fang K."/>
            <person name="Wang S."/>
            <person name="He J."/>
            <person name="Zhou D."/>
            <person name="Weng S."/>
            <person name="Chi M."/>
            <person name="Gu Z."/>
            <person name="He J."/>
            <person name="Li F."/>
            <person name="Wang M."/>
        </authorList>
    </citation>
    <scope>NUCLEOTIDE SEQUENCE [LARGE SCALE GENOMIC DNA]</scope>
    <source>
        <strain evidence="5">ZL_2023a</strain>
    </source>
</reference>
<organism evidence="5 6">
    <name type="scientific">Cherax quadricarinatus</name>
    <name type="common">Australian red claw crayfish</name>
    <dbReference type="NCBI Taxonomy" id="27406"/>
    <lineage>
        <taxon>Eukaryota</taxon>
        <taxon>Metazoa</taxon>
        <taxon>Ecdysozoa</taxon>
        <taxon>Arthropoda</taxon>
        <taxon>Crustacea</taxon>
        <taxon>Multicrustacea</taxon>
        <taxon>Malacostraca</taxon>
        <taxon>Eumalacostraca</taxon>
        <taxon>Eucarida</taxon>
        <taxon>Decapoda</taxon>
        <taxon>Pleocyemata</taxon>
        <taxon>Astacidea</taxon>
        <taxon>Parastacoidea</taxon>
        <taxon>Parastacidae</taxon>
        <taxon>Cherax</taxon>
    </lineage>
</organism>
<dbReference type="InterPro" id="IPR029277">
    <property type="entry name" value="SVWC_dom"/>
</dbReference>
<gene>
    <name evidence="5" type="ORF">OTU49_002008</name>
</gene>
<dbReference type="Pfam" id="PF15430">
    <property type="entry name" value="SVWC"/>
    <property type="match status" value="1"/>
</dbReference>
<evidence type="ECO:0000313" key="5">
    <source>
        <dbReference type="EMBL" id="KAK8741922.1"/>
    </source>
</evidence>
<feature type="chain" id="PRO_5044717423" description="Single domain-containing protein" evidence="3">
    <location>
        <begin position="21"/>
        <end position="135"/>
    </location>
</feature>
<name>A0AAW0XDE9_CHEQU</name>
<dbReference type="Proteomes" id="UP001445076">
    <property type="component" value="Unassembled WGS sequence"/>
</dbReference>
<evidence type="ECO:0000313" key="6">
    <source>
        <dbReference type="Proteomes" id="UP001445076"/>
    </source>
</evidence>
<dbReference type="GO" id="GO:0005576">
    <property type="term" value="C:extracellular region"/>
    <property type="evidence" value="ECO:0007669"/>
    <property type="project" value="UniProtKB-SubCell"/>
</dbReference>
<reference evidence="5" key="2">
    <citation type="submission" date="2024-01" db="EMBL/GenBank/DDBJ databases">
        <authorList>
            <person name="He J."/>
            <person name="Wang M."/>
            <person name="Zheng J."/>
            <person name="Liu Z."/>
        </authorList>
    </citation>
    <scope>NUCLEOTIDE SEQUENCE</scope>
    <source>
        <strain evidence="5">ZL_2023a</strain>
        <tissue evidence="5">Muscle</tissue>
    </source>
</reference>
<dbReference type="EMBL" id="JARKIK010000029">
    <property type="protein sequence ID" value="KAK8741909.1"/>
    <property type="molecule type" value="Genomic_DNA"/>
</dbReference>
<protein>
    <recommendedName>
        <fullName evidence="4">Single domain-containing protein</fullName>
    </recommendedName>
</protein>
<dbReference type="EMBL" id="JARKIK010000029">
    <property type="protein sequence ID" value="KAK8741910.1"/>
    <property type="molecule type" value="Genomic_DNA"/>
</dbReference>
<comment type="subcellular location">
    <subcellularLocation>
        <location evidence="1">Secreted</location>
    </subcellularLocation>
</comment>
<evidence type="ECO:0000256" key="1">
    <source>
        <dbReference type="ARBA" id="ARBA00004613"/>
    </source>
</evidence>
<evidence type="ECO:0000259" key="4">
    <source>
        <dbReference type="SMART" id="SM01318"/>
    </source>
</evidence>
<dbReference type="EMBL" id="JARKIK010000029">
    <property type="protein sequence ID" value="KAK8741915.1"/>
    <property type="molecule type" value="Genomic_DNA"/>
</dbReference>
<dbReference type="EMBL" id="JARKIK010000029">
    <property type="protein sequence ID" value="KAK8741920.1"/>
    <property type="molecule type" value="Genomic_DNA"/>
</dbReference>
<keyword evidence="6" id="KW-1185">Reference proteome</keyword>
<feature type="domain" description="Single" evidence="4">
    <location>
        <begin position="37"/>
        <end position="104"/>
    </location>
</feature>
<dbReference type="AlphaFoldDB" id="A0AAW0XDE9"/>
<dbReference type="SMART" id="SM01318">
    <property type="entry name" value="SVWC"/>
    <property type="match status" value="1"/>
</dbReference>
<feature type="signal peptide" evidence="3">
    <location>
        <begin position="1"/>
        <end position="20"/>
    </location>
</feature>
<evidence type="ECO:0000256" key="2">
    <source>
        <dbReference type="ARBA" id="ARBA00022525"/>
    </source>
</evidence>
<sequence>MTYCGTHTALLMALISTTLAAVAIGPAVVNPDYPGMCWIAKQNKSFPDGGQWQEPNCMRATCLSYKSSLYVEYATCGLMGVEPGCETVQDLTLDYPSCCPTLSCPNLDNEALKGDEYEEFTNWIGEYYDQPLPVA</sequence>
<proteinExistence type="predicted"/>
<keyword evidence="3" id="KW-0732">Signal</keyword>
<dbReference type="EMBL" id="JARKIK010000029">
    <property type="protein sequence ID" value="KAK8741922.1"/>
    <property type="molecule type" value="Genomic_DNA"/>
</dbReference>
<dbReference type="EMBL" id="JARKIK010000029">
    <property type="protein sequence ID" value="KAK8741916.1"/>
    <property type="molecule type" value="Genomic_DNA"/>
</dbReference>
<accession>A0AAW0XDE9</accession>